<accession>A0A4C1WSF4</accession>
<evidence type="ECO:0000313" key="2">
    <source>
        <dbReference type="Proteomes" id="UP000299102"/>
    </source>
</evidence>
<proteinExistence type="predicted"/>
<dbReference type="AlphaFoldDB" id="A0A4C1WSF4"/>
<evidence type="ECO:0000313" key="1">
    <source>
        <dbReference type="EMBL" id="GBP53054.1"/>
    </source>
</evidence>
<name>A0A4C1WSF4_EUMVA</name>
<keyword evidence="2" id="KW-1185">Reference proteome</keyword>
<comment type="caution">
    <text evidence="1">The sequence shown here is derived from an EMBL/GenBank/DDBJ whole genome shotgun (WGS) entry which is preliminary data.</text>
</comment>
<reference evidence="1 2" key="1">
    <citation type="journal article" date="2019" name="Commun. Biol.">
        <title>The bagworm genome reveals a unique fibroin gene that provides high tensile strength.</title>
        <authorList>
            <person name="Kono N."/>
            <person name="Nakamura H."/>
            <person name="Ohtoshi R."/>
            <person name="Tomita M."/>
            <person name="Numata K."/>
            <person name="Arakawa K."/>
        </authorList>
    </citation>
    <scope>NUCLEOTIDE SEQUENCE [LARGE SCALE GENOMIC DNA]</scope>
</reference>
<sequence>MARASDCALNCGRCITLMTTVVSSLQRALGRHGGLEHCAASAVDVRRGRTAKTQDCRWRGRTWYTPLCQWNM</sequence>
<organism evidence="1 2">
    <name type="scientific">Eumeta variegata</name>
    <name type="common">Bagworm moth</name>
    <name type="synonym">Eumeta japonica</name>
    <dbReference type="NCBI Taxonomy" id="151549"/>
    <lineage>
        <taxon>Eukaryota</taxon>
        <taxon>Metazoa</taxon>
        <taxon>Ecdysozoa</taxon>
        <taxon>Arthropoda</taxon>
        <taxon>Hexapoda</taxon>
        <taxon>Insecta</taxon>
        <taxon>Pterygota</taxon>
        <taxon>Neoptera</taxon>
        <taxon>Endopterygota</taxon>
        <taxon>Lepidoptera</taxon>
        <taxon>Glossata</taxon>
        <taxon>Ditrysia</taxon>
        <taxon>Tineoidea</taxon>
        <taxon>Psychidae</taxon>
        <taxon>Oiketicinae</taxon>
        <taxon>Eumeta</taxon>
    </lineage>
</organism>
<dbReference type="Proteomes" id="UP000299102">
    <property type="component" value="Unassembled WGS sequence"/>
</dbReference>
<gene>
    <name evidence="1" type="ORF">EVAR_43340_1</name>
</gene>
<dbReference type="EMBL" id="BGZK01000615">
    <property type="protein sequence ID" value="GBP53054.1"/>
    <property type="molecule type" value="Genomic_DNA"/>
</dbReference>
<protein>
    <submittedName>
        <fullName evidence="1">Uncharacterized protein</fullName>
    </submittedName>
</protein>